<keyword evidence="1" id="KW-1133">Transmembrane helix</keyword>
<dbReference type="Gene3D" id="2.60.120.1440">
    <property type="match status" value="1"/>
</dbReference>
<dbReference type="RefSeq" id="WP_282591707.1">
    <property type="nucleotide sequence ID" value="NZ_JAPAAF010000012.1"/>
</dbReference>
<dbReference type="PANTHER" id="PTHR30273:SF2">
    <property type="entry name" value="PROTEIN FECR"/>
    <property type="match status" value="1"/>
</dbReference>
<dbReference type="PIRSF" id="PIRSF018266">
    <property type="entry name" value="FecR"/>
    <property type="match status" value="1"/>
</dbReference>
<accession>A0AA41Y759</accession>
<sequence>MERKTPIQQLLNRLISGDYSRSDYRQLTELFAQENDEQLSSQMQDHWTEIPADHPLPARLQRMLANFKAQHQPPSGHRIVRLLHYYQKIAAILLIPLLLGIGIWFLQPKSLETCAMATLHSPEGARTEFELPDGTTGWLNSGSSISFPVTFADTREVSLTGEAFFEVARRQGRKFRVKTKALTVQVLGTAFNVAAYDDDPEVQVVLKEGSVQVFDPVHREGYLMKPDEAFSYDLIQRKATVRQVNAAELTSWTEGILRFKKEPLSEVMEKLARWYNAEIQVTDPQLQDYNFTATFQDEQLEDILEMIALTTPMKYRIEDRKLNTHGIYMKKKVIIERN</sequence>
<keyword evidence="5" id="KW-1185">Reference proteome</keyword>
<dbReference type="GO" id="GO:0016989">
    <property type="term" value="F:sigma factor antagonist activity"/>
    <property type="evidence" value="ECO:0007669"/>
    <property type="project" value="TreeGrafter"/>
</dbReference>
<feature type="domain" description="Protein FecR C-terminal" evidence="3">
    <location>
        <begin position="257"/>
        <end position="321"/>
    </location>
</feature>
<feature type="transmembrane region" description="Helical" evidence="1">
    <location>
        <begin position="85"/>
        <end position="106"/>
    </location>
</feature>
<evidence type="ECO:0000259" key="3">
    <source>
        <dbReference type="Pfam" id="PF16344"/>
    </source>
</evidence>
<gene>
    <name evidence="4" type="ORF">N2K84_10215</name>
</gene>
<dbReference type="InterPro" id="IPR006860">
    <property type="entry name" value="FecR"/>
</dbReference>
<dbReference type="EMBL" id="JAPAAF010000012">
    <property type="protein sequence ID" value="MCW0483105.1"/>
    <property type="molecule type" value="Genomic_DNA"/>
</dbReference>
<feature type="domain" description="FecR protein" evidence="2">
    <location>
        <begin position="118"/>
        <end position="212"/>
    </location>
</feature>
<dbReference type="AlphaFoldDB" id="A0AA41Y759"/>
<keyword evidence="1" id="KW-0812">Transmembrane</keyword>
<evidence type="ECO:0000313" key="4">
    <source>
        <dbReference type="EMBL" id="MCW0483105.1"/>
    </source>
</evidence>
<dbReference type="InterPro" id="IPR032508">
    <property type="entry name" value="FecR_C"/>
</dbReference>
<proteinExistence type="predicted"/>
<protein>
    <submittedName>
        <fullName evidence="4">DUF4974 domain-containing protein</fullName>
    </submittedName>
</protein>
<organism evidence="4 5">
    <name type="scientific">Gaoshiqia sediminis</name>
    <dbReference type="NCBI Taxonomy" id="2986998"/>
    <lineage>
        <taxon>Bacteria</taxon>
        <taxon>Pseudomonadati</taxon>
        <taxon>Bacteroidota</taxon>
        <taxon>Bacteroidia</taxon>
        <taxon>Marinilabiliales</taxon>
        <taxon>Prolixibacteraceae</taxon>
        <taxon>Gaoshiqia</taxon>
    </lineage>
</organism>
<dbReference type="Pfam" id="PF04773">
    <property type="entry name" value="FecR"/>
    <property type="match status" value="1"/>
</dbReference>
<evidence type="ECO:0000256" key="1">
    <source>
        <dbReference type="SAM" id="Phobius"/>
    </source>
</evidence>
<evidence type="ECO:0000259" key="2">
    <source>
        <dbReference type="Pfam" id="PF04773"/>
    </source>
</evidence>
<comment type="caution">
    <text evidence="4">The sequence shown here is derived from an EMBL/GenBank/DDBJ whole genome shotgun (WGS) entry which is preliminary data.</text>
</comment>
<dbReference type="Gene3D" id="3.55.50.30">
    <property type="match status" value="1"/>
</dbReference>
<dbReference type="InterPro" id="IPR012373">
    <property type="entry name" value="Ferrdict_sens_TM"/>
</dbReference>
<evidence type="ECO:0000313" key="5">
    <source>
        <dbReference type="Proteomes" id="UP001163821"/>
    </source>
</evidence>
<dbReference type="Pfam" id="PF16344">
    <property type="entry name" value="FecR_C"/>
    <property type="match status" value="1"/>
</dbReference>
<name>A0AA41Y759_9BACT</name>
<reference evidence="4" key="1">
    <citation type="submission" date="2022-10" db="EMBL/GenBank/DDBJ databases">
        <title>Gaoshiqiia sediminis gen. nov., sp. nov., isolated from coastal sediment.</title>
        <authorList>
            <person name="Yu W.X."/>
            <person name="Mu D.S."/>
            <person name="Du J.Z."/>
            <person name="Liang Y.Q."/>
        </authorList>
    </citation>
    <scope>NUCLEOTIDE SEQUENCE</scope>
    <source>
        <strain evidence="4">A06</strain>
    </source>
</reference>
<dbReference type="Proteomes" id="UP001163821">
    <property type="component" value="Unassembled WGS sequence"/>
</dbReference>
<keyword evidence="1" id="KW-0472">Membrane</keyword>
<dbReference type="PANTHER" id="PTHR30273">
    <property type="entry name" value="PERIPLASMIC SIGNAL SENSOR AND SIGMA FACTOR ACTIVATOR FECR-RELATED"/>
    <property type="match status" value="1"/>
</dbReference>